<comment type="caution">
    <text evidence="2">The sequence shown here is derived from an EMBL/GenBank/DDBJ whole genome shotgun (WGS) entry which is preliminary data.</text>
</comment>
<proteinExistence type="predicted"/>
<feature type="transmembrane region" description="Helical" evidence="1">
    <location>
        <begin position="207"/>
        <end position="227"/>
    </location>
</feature>
<feature type="transmembrane region" description="Helical" evidence="1">
    <location>
        <begin position="142"/>
        <end position="159"/>
    </location>
</feature>
<feature type="transmembrane region" description="Helical" evidence="1">
    <location>
        <begin position="117"/>
        <end position="136"/>
    </location>
</feature>
<keyword evidence="1" id="KW-0472">Membrane</keyword>
<name>A0A0G1HQU7_9BACT</name>
<feature type="transmembrane region" description="Helical" evidence="1">
    <location>
        <begin position="271"/>
        <end position="293"/>
    </location>
</feature>
<dbReference type="EMBL" id="LCIE01000005">
    <property type="protein sequence ID" value="KKT49536.1"/>
    <property type="molecule type" value="Genomic_DNA"/>
</dbReference>
<feature type="transmembrane region" description="Helical" evidence="1">
    <location>
        <begin position="328"/>
        <end position="347"/>
    </location>
</feature>
<evidence type="ECO:0000313" key="3">
    <source>
        <dbReference type="Proteomes" id="UP000034172"/>
    </source>
</evidence>
<organism evidence="2 3">
    <name type="scientific">Candidatus Collierbacteria bacterium GW2011_GWC2_44_18</name>
    <dbReference type="NCBI Taxonomy" id="1618392"/>
    <lineage>
        <taxon>Bacteria</taxon>
        <taxon>Candidatus Collieribacteriota</taxon>
    </lineage>
</organism>
<dbReference type="AlphaFoldDB" id="A0A0G1HQU7"/>
<gene>
    <name evidence="2" type="ORF">UW41_C0005G0039</name>
</gene>
<evidence type="ECO:0000256" key="1">
    <source>
        <dbReference type="SAM" id="Phobius"/>
    </source>
</evidence>
<keyword evidence="1" id="KW-0812">Transmembrane</keyword>
<feature type="transmembrane region" description="Helical" evidence="1">
    <location>
        <begin position="299"/>
        <end position="316"/>
    </location>
</feature>
<feature type="transmembrane region" description="Helical" evidence="1">
    <location>
        <begin position="353"/>
        <end position="369"/>
    </location>
</feature>
<keyword evidence="1" id="KW-1133">Transmembrane helix</keyword>
<evidence type="ECO:0000313" key="2">
    <source>
        <dbReference type="EMBL" id="KKT49536.1"/>
    </source>
</evidence>
<sequence length="497" mass="56655">MNKVIKGMKDNYFIIFILLLAVILRFAGYLDRLNVSVDQGRDALIGLESIHLLRAPLLGPPSSSWGFNFGPLYYYIIIFFTAVIPGIFSPWIGFTLLSILSVFLAYLIGINSRGKTFGLVLSLITAISFAEIVNSANLLNTSLVSFAVFLSFYGASAYFKFQHNKYLVLLGFGIALALHAHLQALPLALLLLSPLLLSHAHKILPKIHAILLSIVGFGLGMLPLIIFEFQHSLAWSKSLLDYATFGQYRFYTPVRWLTDLTVFWPSRFGEILWGSSALGLYFSLFVFVSLAFYTFRKKLDKISLLAILVFILEILSIRNYRGPRSPEYLIFTHFFIIYLFALAVTFVVEGRRVLTVLVCLLLLLAGLSFDRSIYIQKSQSAETLTLFNFVKEQIRQPVSLYIFSGSYENAFSLYYFLSRSHLISESGYPLALCDNGDKYGQVPDRCPFSYRLFSTGRFVLFDFHPENLHNFSQFEAGVIDPFKLYRRTYNNYELIKY</sequence>
<reference evidence="2 3" key="1">
    <citation type="journal article" date="2015" name="Nature">
        <title>rRNA introns, odd ribosomes, and small enigmatic genomes across a large radiation of phyla.</title>
        <authorList>
            <person name="Brown C.T."/>
            <person name="Hug L.A."/>
            <person name="Thomas B.C."/>
            <person name="Sharon I."/>
            <person name="Castelle C.J."/>
            <person name="Singh A."/>
            <person name="Wilkins M.J."/>
            <person name="Williams K.H."/>
            <person name="Banfield J.F."/>
        </authorList>
    </citation>
    <scope>NUCLEOTIDE SEQUENCE [LARGE SCALE GENOMIC DNA]</scope>
</reference>
<protein>
    <submittedName>
        <fullName evidence="2">Uncharacterized protein</fullName>
    </submittedName>
</protein>
<feature type="transmembrane region" description="Helical" evidence="1">
    <location>
        <begin position="72"/>
        <end position="105"/>
    </location>
</feature>
<feature type="transmembrane region" description="Helical" evidence="1">
    <location>
        <begin position="12"/>
        <end position="30"/>
    </location>
</feature>
<dbReference type="STRING" id="1618392.UW41_C0005G0039"/>
<dbReference type="Proteomes" id="UP000034172">
    <property type="component" value="Unassembled WGS sequence"/>
</dbReference>
<feature type="transmembrane region" description="Helical" evidence="1">
    <location>
        <begin position="166"/>
        <end position="195"/>
    </location>
</feature>
<accession>A0A0G1HQU7</accession>